<accession>A0A841PYT3</accession>
<organism evidence="1 2">
    <name type="scientific">Geomicrobium halophilum</name>
    <dbReference type="NCBI Taxonomy" id="549000"/>
    <lineage>
        <taxon>Bacteria</taxon>
        <taxon>Bacillati</taxon>
        <taxon>Bacillota</taxon>
        <taxon>Bacilli</taxon>
        <taxon>Bacillales</taxon>
        <taxon>Geomicrobium</taxon>
    </lineage>
</organism>
<reference evidence="1 2" key="1">
    <citation type="submission" date="2020-08" db="EMBL/GenBank/DDBJ databases">
        <title>Genomic Encyclopedia of Type Strains, Phase IV (KMG-IV): sequencing the most valuable type-strain genomes for metagenomic binning, comparative biology and taxonomic classification.</title>
        <authorList>
            <person name="Goeker M."/>
        </authorList>
    </citation>
    <scope>NUCLEOTIDE SEQUENCE [LARGE SCALE GENOMIC DNA]</scope>
    <source>
        <strain evidence="1 2">DSM 21769</strain>
    </source>
</reference>
<dbReference type="Proteomes" id="UP000568839">
    <property type="component" value="Unassembled WGS sequence"/>
</dbReference>
<evidence type="ECO:0000313" key="1">
    <source>
        <dbReference type="EMBL" id="MBB6449415.1"/>
    </source>
</evidence>
<keyword evidence="2" id="KW-1185">Reference proteome</keyword>
<proteinExistence type="predicted"/>
<dbReference type="RefSeq" id="WP_184403301.1">
    <property type="nucleotide sequence ID" value="NZ_JACHHJ010000001.1"/>
</dbReference>
<dbReference type="AlphaFoldDB" id="A0A841PYT3"/>
<comment type="caution">
    <text evidence="1">The sequence shown here is derived from an EMBL/GenBank/DDBJ whole genome shotgun (WGS) entry which is preliminary data.</text>
</comment>
<name>A0A841PYT3_9BACL</name>
<sequence length="132" mass="15004">MSNFLIGVVACLVLGTANGSIPDLEVQPLPVMKSEQQELDMQFNVDYDVWDGQVYVESYIPSFSFYENDHQPEVTQGYLMLRVDGEYEEEINQAAFIIKGLESGEHFIELEVYDQNDQPLGLKESFSLSIPE</sequence>
<evidence type="ECO:0008006" key="3">
    <source>
        <dbReference type="Google" id="ProtNLM"/>
    </source>
</evidence>
<evidence type="ECO:0000313" key="2">
    <source>
        <dbReference type="Proteomes" id="UP000568839"/>
    </source>
</evidence>
<gene>
    <name evidence="1" type="ORF">HNR44_001364</name>
</gene>
<dbReference type="EMBL" id="JACHHJ010000001">
    <property type="protein sequence ID" value="MBB6449415.1"/>
    <property type="molecule type" value="Genomic_DNA"/>
</dbReference>
<protein>
    <recommendedName>
        <fullName evidence="3">YtkA-like</fullName>
    </recommendedName>
</protein>